<feature type="domain" description="HTH myb-type" evidence="10">
    <location>
        <begin position="66"/>
        <end position="116"/>
    </location>
</feature>
<evidence type="ECO:0000256" key="2">
    <source>
        <dbReference type="ARBA" id="ARBA00022473"/>
    </source>
</evidence>
<gene>
    <name evidence="11" type="ORF">U9M48_032897</name>
</gene>
<dbReference type="GO" id="GO:0048658">
    <property type="term" value="P:anther wall tapetum development"/>
    <property type="evidence" value="ECO:0007669"/>
    <property type="project" value="UniProtKB-ARBA"/>
</dbReference>
<dbReference type="InterPro" id="IPR009057">
    <property type="entry name" value="Homeodomain-like_sf"/>
</dbReference>
<accession>A0AAQ3U5N6</accession>
<feature type="domain" description="Myb-like" evidence="9">
    <location>
        <begin position="9"/>
        <end position="61"/>
    </location>
</feature>
<dbReference type="EMBL" id="CP144751">
    <property type="protein sequence ID" value="WVZ86054.1"/>
    <property type="molecule type" value="Genomic_DNA"/>
</dbReference>
<dbReference type="InterPro" id="IPR015495">
    <property type="entry name" value="Myb_TF_plants"/>
</dbReference>
<evidence type="ECO:0000259" key="10">
    <source>
        <dbReference type="PROSITE" id="PS51294"/>
    </source>
</evidence>
<evidence type="ECO:0000256" key="3">
    <source>
        <dbReference type="ARBA" id="ARBA00022737"/>
    </source>
</evidence>
<evidence type="ECO:0000256" key="7">
    <source>
        <dbReference type="ARBA" id="ARBA00023242"/>
    </source>
</evidence>
<evidence type="ECO:0000256" key="5">
    <source>
        <dbReference type="ARBA" id="ARBA00023125"/>
    </source>
</evidence>
<evidence type="ECO:0000256" key="4">
    <source>
        <dbReference type="ARBA" id="ARBA00023015"/>
    </source>
</evidence>
<dbReference type="PROSITE" id="PS50090">
    <property type="entry name" value="MYB_LIKE"/>
    <property type="match status" value="2"/>
</dbReference>
<dbReference type="InterPro" id="IPR001005">
    <property type="entry name" value="SANT/Myb"/>
</dbReference>
<feature type="region of interest" description="Disordered" evidence="8">
    <location>
        <begin position="289"/>
        <end position="346"/>
    </location>
</feature>
<keyword evidence="6" id="KW-0804">Transcription</keyword>
<evidence type="ECO:0000256" key="1">
    <source>
        <dbReference type="ARBA" id="ARBA00004123"/>
    </source>
</evidence>
<dbReference type="PROSITE" id="PS51294">
    <property type="entry name" value="HTH_MYB"/>
    <property type="match status" value="2"/>
</dbReference>
<proteinExistence type="predicted"/>
<sequence>MGRIPCCEKDSVKRGQWTPEEDNKLLSYITQYGTRNWRLIPKNAGLQRCGKSCRLRWTNYLRPDLKHGEFTDAEEQTIIKLHSVVGNRWSVIAAQLPGRTDNDVKNHWNTKLKKKLSGMGIDPVTHKSFSHLMAEIATTLAPPQVAHLAEAALGCFKDEMLHLLTKKRPTDFPSPAVHDMAMAAGAGMGAVPAAPCSFPAPPPQAEDTIERIKLGLSRAIMSEPGAAAGAPHDKQQQQQQQPWAPADMTDGLAGMYAAYNPAAHGQEEFRYDTGTVPEYVLGGAGAGDADQGTSMWSHQSLYSGSSGTEAAARPPPPLPEKGNDSVGSSGGDEGGDDVKDAGKGGSDMSGLFGSDCVLWDLHDDLTNHMV</sequence>
<dbReference type="InterPro" id="IPR017930">
    <property type="entry name" value="Myb_dom"/>
</dbReference>
<feature type="domain" description="Myb-like" evidence="9">
    <location>
        <begin position="62"/>
        <end position="112"/>
    </location>
</feature>
<evidence type="ECO:0000256" key="6">
    <source>
        <dbReference type="ARBA" id="ARBA00023163"/>
    </source>
</evidence>
<organism evidence="11 12">
    <name type="scientific">Paspalum notatum var. saurae</name>
    <dbReference type="NCBI Taxonomy" id="547442"/>
    <lineage>
        <taxon>Eukaryota</taxon>
        <taxon>Viridiplantae</taxon>
        <taxon>Streptophyta</taxon>
        <taxon>Embryophyta</taxon>
        <taxon>Tracheophyta</taxon>
        <taxon>Spermatophyta</taxon>
        <taxon>Magnoliopsida</taxon>
        <taxon>Liliopsida</taxon>
        <taxon>Poales</taxon>
        <taxon>Poaceae</taxon>
        <taxon>PACMAD clade</taxon>
        <taxon>Panicoideae</taxon>
        <taxon>Andropogonodae</taxon>
        <taxon>Paspaleae</taxon>
        <taxon>Paspalinae</taxon>
        <taxon>Paspalum</taxon>
    </lineage>
</organism>
<keyword evidence="5" id="KW-0238">DNA-binding</keyword>
<name>A0AAQ3U5N6_PASNO</name>
<dbReference type="CDD" id="cd00167">
    <property type="entry name" value="SANT"/>
    <property type="match status" value="2"/>
</dbReference>
<reference evidence="11 12" key="1">
    <citation type="submission" date="2024-02" db="EMBL/GenBank/DDBJ databases">
        <title>High-quality chromosome-scale genome assembly of Pensacola bahiagrass (Paspalum notatum Flugge var. saurae).</title>
        <authorList>
            <person name="Vega J.M."/>
            <person name="Podio M."/>
            <person name="Orjuela J."/>
            <person name="Siena L.A."/>
            <person name="Pessino S.C."/>
            <person name="Combes M.C."/>
            <person name="Mariac C."/>
            <person name="Albertini E."/>
            <person name="Pupilli F."/>
            <person name="Ortiz J.P.A."/>
            <person name="Leblanc O."/>
        </authorList>
    </citation>
    <scope>NUCLEOTIDE SEQUENCE [LARGE SCALE GENOMIC DNA]</scope>
    <source>
        <strain evidence="11">R1</strain>
        <tissue evidence="11">Leaf</tissue>
    </source>
</reference>
<dbReference type="Pfam" id="PF00249">
    <property type="entry name" value="Myb_DNA-binding"/>
    <property type="match status" value="2"/>
</dbReference>
<dbReference type="FunFam" id="1.10.10.60:FF:000204">
    <property type="entry name" value="transcription factor MYB80"/>
    <property type="match status" value="1"/>
</dbReference>
<evidence type="ECO:0000256" key="8">
    <source>
        <dbReference type="SAM" id="MobiDB-lite"/>
    </source>
</evidence>
<keyword evidence="7" id="KW-0539">Nucleus</keyword>
<keyword evidence="12" id="KW-1185">Reference proteome</keyword>
<dbReference type="PANTHER" id="PTHR47994:SF2">
    <property type="entry name" value="TRANSCRIPTION FACTOR MYB80"/>
    <property type="match status" value="1"/>
</dbReference>
<protein>
    <submittedName>
        <fullName evidence="11">Uncharacterized protein</fullName>
    </submittedName>
</protein>
<keyword evidence="4" id="KW-0805">Transcription regulation</keyword>
<comment type="subcellular location">
    <subcellularLocation>
        <location evidence="1">Nucleus</location>
    </subcellularLocation>
</comment>
<dbReference type="PANTHER" id="PTHR47994">
    <property type="entry name" value="F14D16.11-RELATED"/>
    <property type="match status" value="1"/>
</dbReference>
<dbReference type="SMART" id="SM00717">
    <property type="entry name" value="SANT"/>
    <property type="match status" value="2"/>
</dbReference>
<dbReference type="Proteomes" id="UP001341281">
    <property type="component" value="Chromosome 07"/>
</dbReference>
<dbReference type="FunFam" id="1.10.10.60:FF:000015">
    <property type="entry name" value="Transcription factor RAX3"/>
    <property type="match status" value="1"/>
</dbReference>
<evidence type="ECO:0000313" key="11">
    <source>
        <dbReference type="EMBL" id="WVZ86054.1"/>
    </source>
</evidence>
<dbReference type="GO" id="GO:0005634">
    <property type="term" value="C:nucleus"/>
    <property type="evidence" value="ECO:0007669"/>
    <property type="project" value="UniProtKB-SubCell"/>
</dbReference>
<dbReference type="Gene3D" id="1.10.10.60">
    <property type="entry name" value="Homeodomain-like"/>
    <property type="match status" value="2"/>
</dbReference>
<keyword evidence="3" id="KW-0677">Repeat</keyword>
<feature type="domain" description="HTH myb-type" evidence="10">
    <location>
        <begin position="9"/>
        <end position="65"/>
    </location>
</feature>
<evidence type="ECO:0000259" key="9">
    <source>
        <dbReference type="PROSITE" id="PS50090"/>
    </source>
</evidence>
<feature type="region of interest" description="Disordered" evidence="8">
    <location>
        <begin position="225"/>
        <end position="248"/>
    </location>
</feature>
<dbReference type="GO" id="GO:0003677">
    <property type="term" value="F:DNA binding"/>
    <property type="evidence" value="ECO:0007669"/>
    <property type="project" value="UniProtKB-KW"/>
</dbReference>
<dbReference type="AlphaFoldDB" id="A0AAQ3U5N6"/>
<dbReference type="SUPFAM" id="SSF46689">
    <property type="entry name" value="Homeodomain-like"/>
    <property type="match status" value="1"/>
</dbReference>
<keyword evidence="2" id="KW-0217">Developmental protein</keyword>
<evidence type="ECO:0000313" key="12">
    <source>
        <dbReference type="Proteomes" id="UP001341281"/>
    </source>
</evidence>
<feature type="compositionally biased region" description="Polar residues" evidence="8">
    <location>
        <begin position="293"/>
        <end position="308"/>
    </location>
</feature>